<evidence type="ECO:0008006" key="4">
    <source>
        <dbReference type="Google" id="ProtNLM"/>
    </source>
</evidence>
<feature type="signal peptide" evidence="1">
    <location>
        <begin position="1"/>
        <end position="16"/>
    </location>
</feature>
<sequence length="106" mass="11850">MLCVFLAALCALGCESLPSITLCRRAFCWGLSHSSPYPACSKPNDLLSLLWALGKSPHLASGFWYFLTNLYLIHLFTPVQNATQSIFFFCLVLHILFTDINCCTKV</sequence>
<keyword evidence="3" id="KW-1185">Reference proteome</keyword>
<dbReference type="AlphaFoldDB" id="A0A8C5JKQ4"/>
<evidence type="ECO:0000313" key="2">
    <source>
        <dbReference type="Ensembl" id="ENSJHYP00000018878.1"/>
    </source>
</evidence>
<accession>A0A8C5JKQ4</accession>
<organism evidence="2 3">
    <name type="scientific">Junco hyemalis</name>
    <name type="common">Dark-eyed junco</name>
    <dbReference type="NCBI Taxonomy" id="40217"/>
    <lineage>
        <taxon>Eukaryota</taxon>
        <taxon>Metazoa</taxon>
        <taxon>Chordata</taxon>
        <taxon>Craniata</taxon>
        <taxon>Vertebrata</taxon>
        <taxon>Euteleostomi</taxon>
        <taxon>Archelosauria</taxon>
        <taxon>Archosauria</taxon>
        <taxon>Dinosauria</taxon>
        <taxon>Saurischia</taxon>
        <taxon>Theropoda</taxon>
        <taxon>Coelurosauria</taxon>
        <taxon>Aves</taxon>
        <taxon>Neognathae</taxon>
        <taxon>Neoaves</taxon>
        <taxon>Telluraves</taxon>
        <taxon>Australaves</taxon>
        <taxon>Passeriformes</taxon>
        <taxon>Passerellidae</taxon>
        <taxon>Junco</taxon>
    </lineage>
</organism>
<proteinExistence type="predicted"/>
<name>A0A8C5JKQ4_JUNHY</name>
<evidence type="ECO:0000313" key="3">
    <source>
        <dbReference type="Proteomes" id="UP000694408"/>
    </source>
</evidence>
<reference evidence="2" key="1">
    <citation type="submission" date="2025-08" db="UniProtKB">
        <authorList>
            <consortium name="Ensembl"/>
        </authorList>
    </citation>
    <scope>IDENTIFICATION</scope>
</reference>
<keyword evidence="1" id="KW-0732">Signal</keyword>
<reference evidence="2" key="2">
    <citation type="submission" date="2025-09" db="UniProtKB">
        <authorList>
            <consortium name="Ensembl"/>
        </authorList>
    </citation>
    <scope>IDENTIFICATION</scope>
</reference>
<dbReference type="Ensembl" id="ENSJHYT00000022784.1">
    <property type="protein sequence ID" value="ENSJHYP00000018878.1"/>
    <property type="gene ID" value="ENSJHYG00000014360.1"/>
</dbReference>
<feature type="chain" id="PRO_5034041674" description="Secreted protein" evidence="1">
    <location>
        <begin position="17"/>
        <end position="106"/>
    </location>
</feature>
<dbReference type="Proteomes" id="UP000694408">
    <property type="component" value="Unplaced"/>
</dbReference>
<evidence type="ECO:0000256" key="1">
    <source>
        <dbReference type="SAM" id="SignalP"/>
    </source>
</evidence>
<protein>
    <recommendedName>
        <fullName evidence="4">Secreted protein</fullName>
    </recommendedName>
</protein>